<dbReference type="Pfam" id="PF02221">
    <property type="entry name" value="E1_DerP2_DerF2"/>
    <property type="match status" value="1"/>
</dbReference>
<dbReference type="GO" id="GO:0032934">
    <property type="term" value="F:sterol binding"/>
    <property type="evidence" value="ECO:0007669"/>
    <property type="project" value="InterPro"/>
</dbReference>
<keyword evidence="6 8" id="KW-0732">Signal</keyword>
<dbReference type="InterPro" id="IPR033917">
    <property type="entry name" value="ML_PG-PI_TP"/>
</dbReference>
<dbReference type="Gene3D" id="2.60.40.770">
    <property type="match status" value="1"/>
</dbReference>
<sequence>MRLSITVVALLSVAASALSIFSGDKQRTITDDDELNVPGDSPLTFCDKDRGDDIVTIDSVILTPNPPEAGQPLIIEARGTVKQRIEENAYVNLQVKYGFIRLINTKADLCKEIQNVDMECPIEEGQISITKTVELPNEIPPGKYTVDADVYNANDDHITCLKATVEFGKKKSLFNMDL</sequence>
<keyword evidence="11" id="KW-1185">Reference proteome</keyword>
<dbReference type="FunFam" id="2.60.40.770:FF:000004">
    <property type="entry name" value="Phosphatidylglycerol/phosphatidylinositol transfer protein"/>
    <property type="match status" value="1"/>
</dbReference>
<dbReference type="Proteomes" id="UP001285441">
    <property type="component" value="Unassembled WGS sequence"/>
</dbReference>
<dbReference type="EMBL" id="JAULSW010000002">
    <property type="protein sequence ID" value="KAK3390533.1"/>
    <property type="molecule type" value="Genomic_DNA"/>
</dbReference>
<organism evidence="10 11">
    <name type="scientific">Podospora didyma</name>
    <dbReference type="NCBI Taxonomy" id="330526"/>
    <lineage>
        <taxon>Eukaryota</taxon>
        <taxon>Fungi</taxon>
        <taxon>Dikarya</taxon>
        <taxon>Ascomycota</taxon>
        <taxon>Pezizomycotina</taxon>
        <taxon>Sordariomycetes</taxon>
        <taxon>Sordariomycetidae</taxon>
        <taxon>Sordariales</taxon>
        <taxon>Podosporaceae</taxon>
        <taxon>Podospora</taxon>
    </lineage>
</organism>
<keyword evidence="7" id="KW-0445">Lipid transport</keyword>
<evidence type="ECO:0000256" key="3">
    <source>
        <dbReference type="ARBA" id="ARBA00011245"/>
    </source>
</evidence>
<dbReference type="PANTHER" id="PTHR11306:SF0">
    <property type="entry name" value="PHOSPHATIDYLGLYCEROL_PHOSPHATIDYLINOSITOL TRANSFER PROTEIN"/>
    <property type="match status" value="1"/>
</dbReference>
<evidence type="ECO:0000256" key="6">
    <source>
        <dbReference type="ARBA" id="ARBA00022729"/>
    </source>
</evidence>
<evidence type="ECO:0000256" key="4">
    <source>
        <dbReference type="ARBA" id="ARBA00016056"/>
    </source>
</evidence>
<reference evidence="10" key="2">
    <citation type="submission" date="2023-06" db="EMBL/GenBank/DDBJ databases">
        <authorList>
            <consortium name="Lawrence Berkeley National Laboratory"/>
            <person name="Haridas S."/>
            <person name="Hensen N."/>
            <person name="Bonometti L."/>
            <person name="Westerberg I."/>
            <person name="Brannstrom I.O."/>
            <person name="Guillou S."/>
            <person name="Cros-Aarteil S."/>
            <person name="Calhoun S."/>
            <person name="Kuo A."/>
            <person name="Mondo S."/>
            <person name="Pangilinan J."/>
            <person name="Riley R."/>
            <person name="LaButti K."/>
            <person name="Andreopoulos B."/>
            <person name="Lipzen A."/>
            <person name="Chen C."/>
            <person name="Yanf M."/>
            <person name="Daum C."/>
            <person name="Ng V."/>
            <person name="Clum A."/>
            <person name="Steindorff A."/>
            <person name="Ohm R."/>
            <person name="Martin F."/>
            <person name="Silar P."/>
            <person name="Natvig D."/>
            <person name="Lalanne C."/>
            <person name="Gautier V."/>
            <person name="Ament-velasquez S.L."/>
            <person name="Kruys A."/>
            <person name="Hutchinson M.I."/>
            <person name="Powell A.J."/>
            <person name="Barry K."/>
            <person name="Miller A.N."/>
            <person name="Grigoriev I.V."/>
            <person name="Debuchy R."/>
            <person name="Gladieux P."/>
            <person name="Thoren M.H."/>
            <person name="Johannesson H."/>
        </authorList>
    </citation>
    <scope>NUCLEOTIDE SEQUENCE</scope>
    <source>
        <strain evidence="10">CBS 232.78</strain>
    </source>
</reference>
<comment type="function">
    <text evidence="1">Catalyzes the intermembrane transfer of phosphatidylglycerol and phosphatidylinositol.</text>
</comment>
<evidence type="ECO:0000256" key="1">
    <source>
        <dbReference type="ARBA" id="ARBA00002053"/>
    </source>
</evidence>
<evidence type="ECO:0000256" key="2">
    <source>
        <dbReference type="ARBA" id="ARBA00006370"/>
    </source>
</evidence>
<reference evidence="10" key="1">
    <citation type="journal article" date="2023" name="Mol. Phylogenet. Evol.">
        <title>Genome-scale phylogeny and comparative genomics of the fungal order Sordariales.</title>
        <authorList>
            <person name="Hensen N."/>
            <person name="Bonometti L."/>
            <person name="Westerberg I."/>
            <person name="Brannstrom I.O."/>
            <person name="Guillou S."/>
            <person name="Cros-Aarteil S."/>
            <person name="Calhoun S."/>
            <person name="Haridas S."/>
            <person name="Kuo A."/>
            <person name="Mondo S."/>
            <person name="Pangilinan J."/>
            <person name="Riley R."/>
            <person name="LaButti K."/>
            <person name="Andreopoulos B."/>
            <person name="Lipzen A."/>
            <person name="Chen C."/>
            <person name="Yan M."/>
            <person name="Daum C."/>
            <person name="Ng V."/>
            <person name="Clum A."/>
            <person name="Steindorff A."/>
            <person name="Ohm R.A."/>
            <person name="Martin F."/>
            <person name="Silar P."/>
            <person name="Natvig D.O."/>
            <person name="Lalanne C."/>
            <person name="Gautier V."/>
            <person name="Ament-Velasquez S.L."/>
            <person name="Kruys A."/>
            <person name="Hutchinson M.I."/>
            <person name="Powell A.J."/>
            <person name="Barry K."/>
            <person name="Miller A.N."/>
            <person name="Grigoriev I.V."/>
            <person name="Debuchy R."/>
            <person name="Gladieux P."/>
            <person name="Hiltunen Thoren M."/>
            <person name="Johannesson H."/>
        </authorList>
    </citation>
    <scope>NUCLEOTIDE SEQUENCE</scope>
    <source>
        <strain evidence="10">CBS 232.78</strain>
    </source>
</reference>
<dbReference type="CDD" id="cd00917">
    <property type="entry name" value="PG-PI_TP"/>
    <property type="match status" value="1"/>
</dbReference>
<dbReference type="SUPFAM" id="SSF81296">
    <property type="entry name" value="E set domains"/>
    <property type="match status" value="1"/>
</dbReference>
<comment type="similarity">
    <text evidence="2">Belongs to the NPC2 family.</text>
</comment>
<evidence type="ECO:0000256" key="5">
    <source>
        <dbReference type="ARBA" id="ARBA00022448"/>
    </source>
</evidence>
<accession>A0AAE0U4C0</accession>
<dbReference type="InterPro" id="IPR003172">
    <property type="entry name" value="ML_dom"/>
</dbReference>
<comment type="subunit">
    <text evidence="3">Monomer.</text>
</comment>
<comment type="caution">
    <text evidence="10">The sequence shown here is derived from an EMBL/GenBank/DDBJ whole genome shotgun (WGS) entry which is preliminary data.</text>
</comment>
<dbReference type="SMART" id="SM00737">
    <property type="entry name" value="ML"/>
    <property type="match status" value="1"/>
</dbReference>
<evidence type="ECO:0000256" key="8">
    <source>
        <dbReference type="SAM" id="SignalP"/>
    </source>
</evidence>
<dbReference type="AlphaFoldDB" id="A0AAE0U4C0"/>
<feature type="chain" id="PRO_5041967682" description="Phosphatidylglycerol/phosphatidylinositol transfer protein" evidence="8">
    <location>
        <begin position="20"/>
        <end position="178"/>
    </location>
</feature>
<evidence type="ECO:0000259" key="9">
    <source>
        <dbReference type="SMART" id="SM00737"/>
    </source>
</evidence>
<feature type="signal peptide" evidence="8">
    <location>
        <begin position="1"/>
        <end position="19"/>
    </location>
</feature>
<dbReference type="PANTHER" id="PTHR11306">
    <property type="entry name" value="NIEMANN PICK TYPE C2 PROTEIN NPC2-RELATED"/>
    <property type="match status" value="1"/>
</dbReference>
<dbReference type="GO" id="GO:0032366">
    <property type="term" value="P:intracellular sterol transport"/>
    <property type="evidence" value="ECO:0007669"/>
    <property type="project" value="InterPro"/>
</dbReference>
<dbReference type="InterPro" id="IPR014756">
    <property type="entry name" value="Ig_E-set"/>
</dbReference>
<evidence type="ECO:0000313" key="11">
    <source>
        <dbReference type="Proteomes" id="UP001285441"/>
    </source>
</evidence>
<protein>
    <recommendedName>
        <fullName evidence="4">Phosphatidylglycerol/phosphatidylinositol transfer protein</fullName>
    </recommendedName>
</protein>
<dbReference type="InterPro" id="IPR039670">
    <property type="entry name" value="NPC2-like"/>
</dbReference>
<name>A0AAE0U4C0_9PEZI</name>
<keyword evidence="5" id="KW-0813">Transport</keyword>
<evidence type="ECO:0000256" key="7">
    <source>
        <dbReference type="ARBA" id="ARBA00023055"/>
    </source>
</evidence>
<proteinExistence type="inferred from homology"/>
<gene>
    <name evidence="10" type="ORF">B0H63DRAFT_519746</name>
</gene>
<evidence type="ECO:0000313" key="10">
    <source>
        <dbReference type="EMBL" id="KAK3390533.1"/>
    </source>
</evidence>
<feature type="domain" description="MD-2-related lipid-recognition" evidence="9">
    <location>
        <begin position="43"/>
        <end position="165"/>
    </location>
</feature>